<dbReference type="SUPFAM" id="SSF47923">
    <property type="entry name" value="Ypt/Rab-GAP domain of gyp1p"/>
    <property type="match status" value="2"/>
</dbReference>
<keyword evidence="2" id="KW-1133">Transmembrane helix</keyword>
<keyword evidence="2" id="KW-0472">Membrane</keyword>
<feature type="transmembrane region" description="Helical" evidence="2">
    <location>
        <begin position="364"/>
        <end position="381"/>
    </location>
</feature>
<evidence type="ECO:0000256" key="2">
    <source>
        <dbReference type="SAM" id="Phobius"/>
    </source>
</evidence>
<dbReference type="OrthoDB" id="206700at2759"/>
<dbReference type="GO" id="GO:0005789">
    <property type="term" value="C:endoplasmic reticulum membrane"/>
    <property type="evidence" value="ECO:0007669"/>
    <property type="project" value="TreeGrafter"/>
</dbReference>
<evidence type="ECO:0000313" key="5">
    <source>
        <dbReference type="Proteomes" id="UP000316270"/>
    </source>
</evidence>
<dbReference type="Gene3D" id="1.10.8.1310">
    <property type="match status" value="1"/>
</dbReference>
<accession>A0A517L9T2</accession>
<evidence type="ECO:0000256" key="1">
    <source>
        <dbReference type="ARBA" id="ARBA00022468"/>
    </source>
</evidence>
<dbReference type="Gene3D" id="1.10.472.80">
    <property type="entry name" value="Ypt/Rab-GAP domain of gyp1p, domain 3"/>
    <property type="match status" value="1"/>
</dbReference>
<dbReference type="Proteomes" id="UP000316270">
    <property type="component" value="Chromosome 7"/>
</dbReference>
<dbReference type="FunFam" id="1.10.8.1310:FF:000001">
    <property type="entry name" value="TBC1 domain family, member 20"/>
    <property type="match status" value="1"/>
</dbReference>
<evidence type="ECO:0000259" key="3">
    <source>
        <dbReference type="PROSITE" id="PS50086"/>
    </source>
</evidence>
<dbReference type="InterPro" id="IPR000195">
    <property type="entry name" value="Rab-GAP-TBC_dom"/>
</dbReference>
<dbReference type="AlphaFoldDB" id="A0A517L9T2"/>
<keyword evidence="2" id="KW-0812">Transmembrane</keyword>
<sequence length="385" mass="44224">MGDQLQHHQDPPRQDSPLDEKEHIKLKDIRRACDDGHLPSLIHLATTPDGLVNDQLRQRAWPILLGSASLDLSHDEETPWEDLPPHQDEGQVQLDVDRSFCYYPERTSEKQLDKRKKQLSDVIVETLRRHPYLSYFQGYHDIVQVILLVLGPDKSVPAVRRLSVLRVRDFMLPKIAGSLSHLHLIPSILYAADPVLYKHLPENTYFAISAIITLYAHDIQEYSDIARLYDFLLAREAVTSIYLFAAIVLSRKDELLELDPEEEKDMIHFTLSKLPKELDLEALIASALALFKAHPPEKLPFMAWHYISKNSVLRTTRDSEALATQTFADGQKWFEAQAREIRKQQARQELLNSIRRAVKKHKRPALLGATVAIGVLAWWLARKRG</sequence>
<organism evidence="4 5">
    <name type="scientific">Venturia effusa</name>
    <dbReference type="NCBI Taxonomy" id="50376"/>
    <lineage>
        <taxon>Eukaryota</taxon>
        <taxon>Fungi</taxon>
        <taxon>Dikarya</taxon>
        <taxon>Ascomycota</taxon>
        <taxon>Pezizomycotina</taxon>
        <taxon>Dothideomycetes</taxon>
        <taxon>Pleosporomycetidae</taxon>
        <taxon>Venturiales</taxon>
        <taxon>Venturiaceae</taxon>
        <taxon>Venturia</taxon>
    </lineage>
</organism>
<dbReference type="InterPro" id="IPR035969">
    <property type="entry name" value="Rab-GAP_TBC_sf"/>
</dbReference>
<evidence type="ECO:0000313" key="4">
    <source>
        <dbReference type="EMBL" id="QDS72386.1"/>
    </source>
</evidence>
<gene>
    <name evidence="4" type="ORF">FKW77_008553</name>
</gene>
<dbReference type="STRING" id="50376.A0A517L9T2"/>
<proteinExistence type="predicted"/>
<protein>
    <recommendedName>
        <fullName evidence="3">Rab-GAP TBC domain-containing protein</fullName>
    </recommendedName>
</protein>
<dbReference type="Pfam" id="PF00566">
    <property type="entry name" value="RabGAP-TBC"/>
    <property type="match status" value="1"/>
</dbReference>
<reference evidence="4 5" key="1">
    <citation type="submission" date="2019-07" db="EMBL/GenBank/DDBJ databases">
        <title>Finished genome of Venturia effusa.</title>
        <authorList>
            <person name="Young C.A."/>
            <person name="Cox M.P."/>
            <person name="Ganley A.R.D."/>
            <person name="David W.J."/>
        </authorList>
    </citation>
    <scope>NUCLEOTIDE SEQUENCE [LARGE SCALE GENOMIC DNA]</scope>
    <source>
        <strain evidence="5">albino</strain>
    </source>
</reference>
<dbReference type="GO" id="GO:0005096">
    <property type="term" value="F:GTPase activator activity"/>
    <property type="evidence" value="ECO:0007669"/>
    <property type="project" value="UniProtKB-KW"/>
</dbReference>
<dbReference type="PANTHER" id="PTHR20913:SF7">
    <property type="entry name" value="RE60063P"/>
    <property type="match status" value="1"/>
</dbReference>
<dbReference type="InterPro" id="IPR045913">
    <property type="entry name" value="TBC20/Gyp8-like"/>
</dbReference>
<dbReference type="PANTHER" id="PTHR20913">
    <property type="entry name" value="TBC1 DOMAIN FAMILY MEMBER 20/GTPASE"/>
    <property type="match status" value="1"/>
</dbReference>
<dbReference type="GO" id="GO:0006888">
    <property type="term" value="P:endoplasmic reticulum to Golgi vesicle-mediated transport"/>
    <property type="evidence" value="ECO:0007669"/>
    <property type="project" value="TreeGrafter"/>
</dbReference>
<keyword evidence="1" id="KW-0343">GTPase activation</keyword>
<feature type="domain" description="Rab-GAP TBC" evidence="3">
    <location>
        <begin position="51"/>
        <end position="236"/>
    </location>
</feature>
<name>A0A517L9T2_9PEZI</name>
<dbReference type="SMART" id="SM00164">
    <property type="entry name" value="TBC"/>
    <property type="match status" value="1"/>
</dbReference>
<dbReference type="EMBL" id="CP042191">
    <property type="protein sequence ID" value="QDS72386.1"/>
    <property type="molecule type" value="Genomic_DNA"/>
</dbReference>
<dbReference type="PROSITE" id="PS50086">
    <property type="entry name" value="TBC_RABGAP"/>
    <property type="match status" value="1"/>
</dbReference>
<keyword evidence="5" id="KW-1185">Reference proteome</keyword>